<organism evidence="2 3">
    <name type="scientific">Alkaliphilus metalliredigens (strain QYMF)</name>
    <dbReference type="NCBI Taxonomy" id="293826"/>
    <lineage>
        <taxon>Bacteria</taxon>
        <taxon>Bacillati</taxon>
        <taxon>Bacillota</taxon>
        <taxon>Clostridia</taxon>
        <taxon>Peptostreptococcales</taxon>
        <taxon>Natronincolaceae</taxon>
        <taxon>Alkaliphilus</taxon>
    </lineage>
</organism>
<keyword evidence="3" id="KW-1185">Reference proteome</keyword>
<feature type="transmembrane region" description="Helical" evidence="1">
    <location>
        <begin position="145"/>
        <end position="170"/>
    </location>
</feature>
<accession>A6TJK5</accession>
<dbReference type="Proteomes" id="UP000001572">
    <property type="component" value="Chromosome"/>
</dbReference>
<dbReference type="RefSeq" id="WP_011971282.1">
    <property type="nucleotide sequence ID" value="NC_009633.1"/>
</dbReference>
<feature type="transmembrane region" description="Helical" evidence="1">
    <location>
        <begin position="176"/>
        <end position="195"/>
    </location>
</feature>
<protein>
    <recommendedName>
        <fullName evidence="4">ABC transporter, permease protein</fullName>
    </recommendedName>
</protein>
<feature type="transmembrane region" description="Helical" evidence="1">
    <location>
        <begin position="109"/>
        <end position="133"/>
    </location>
</feature>
<feature type="transmembrane region" description="Helical" evidence="1">
    <location>
        <begin position="21"/>
        <end position="40"/>
    </location>
</feature>
<keyword evidence="1" id="KW-0472">Membrane</keyword>
<name>A6TJK5_ALKMQ</name>
<proteinExistence type="predicted"/>
<dbReference type="eggNOG" id="ENOG50336AA">
    <property type="taxonomic scope" value="Bacteria"/>
</dbReference>
<dbReference type="KEGG" id="amt:Amet_0134"/>
<dbReference type="AlphaFoldDB" id="A6TJK5"/>
<feature type="transmembrane region" description="Helical" evidence="1">
    <location>
        <begin position="52"/>
        <end position="71"/>
    </location>
</feature>
<sequence>MKTSRVGMIYSLYKKELVAAKNELLMIMTFILGANAFLFYKHQTGWPVEASFIFSLFLLLFVVATTFFRAFSVVRNEWKENTVYLVMSLPITGVDVFLSKLLALLTQLIGLSIIALIGASLFIPIIPEVSYVLEQIQMEFTSVRLIWNALKIGLLGILGMNQAIIFAFFSAVVGKLFKKFSGLITLITFIGISMINSKFIDWIGNFFIDQGMGERIESQLMGLDVTMMTAMETMLNVYTLLFTIITVVTSAGVFFATAALYDRKVEL</sequence>
<dbReference type="STRING" id="293826.Amet_0134"/>
<evidence type="ECO:0000313" key="2">
    <source>
        <dbReference type="EMBL" id="ABR46373.1"/>
    </source>
</evidence>
<evidence type="ECO:0000313" key="3">
    <source>
        <dbReference type="Proteomes" id="UP000001572"/>
    </source>
</evidence>
<dbReference type="EMBL" id="CP000724">
    <property type="protein sequence ID" value="ABR46373.1"/>
    <property type="molecule type" value="Genomic_DNA"/>
</dbReference>
<keyword evidence="1" id="KW-0812">Transmembrane</keyword>
<evidence type="ECO:0000256" key="1">
    <source>
        <dbReference type="SAM" id="Phobius"/>
    </source>
</evidence>
<dbReference type="OrthoDB" id="1951532at2"/>
<feature type="transmembrane region" description="Helical" evidence="1">
    <location>
        <begin position="83"/>
        <end position="103"/>
    </location>
</feature>
<gene>
    <name evidence="2" type="ordered locus">Amet_0134</name>
</gene>
<keyword evidence="1" id="KW-1133">Transmembrane helix</keyword>
<dbReference type="HOGENOM" id="CLU_1040661_0_0_9"/>
<reference evidence="3" key="1">
    <citation type="journal article" date="2016" name="Genome Announc.">
        <title>Complete genome sequence of Alkaliphilus metalliredigens strain QYMF, an alkaliphilic and metal-reducing bacterium isolated from borax-contaminated leachate ponds.</title>
        <authorList>
            <person name="Hwang C."/>
            <person name="Copeland A."/>
            <person name="Lucas S."/>
            <person name="Lapidus A."/>
            <person name="Barry K."/>
            <person name="Detter J.C."/>
            <person name="Glavina Del Rio T."/>
            <person name="Hammon N."/>
            <person name="Israni S."/>
            <person name="Dalin E."/>
            <person name="Tice H."/>
            <person name="Pitluck S."/>
            <person name="Chertkov O."/>
            <person name="Brettin T."/>
            <person name="Bruce D."/>
            <person name="Han C."/>
            <person name="Schmutz J."/>
            <person name="Larimer F."/>
            <person name="Land M.L."/>
            <person name="Hauser L."/>
            <person name="Kyrpides N."/>
            <person name="Mikhailova N."/>
            <person name="Ye Q."/>
            <person name="Zhou J."/>
            <person name="Richardson P."/>
            <person name="Fields M.W."/>
        </authorList>
    </citation>
    <scope>NUCLEOTIDE SEQUENCE [LARGE SCALE GENOMIC DNA]</scope>
    <source>
        <strain evidence="3">QYMF</strain>
    </source>
</reference>
<evidence type="ECO:0008006" key="4">
    <source>
        <dbReference type="Google" id="ProtNLM"/>
    </source>
</evidence>
<feature type="transmembrane region" description="Helical" evidence="1">
    <location>
        <begin position="237"/>
        <end position="261"/>
    </location>
</feature>